<evidence type="ECO:0000256" key="3">
    <source>
        <dbReference type="HAMAP-Rule" id="MF_00108"/>
    </source>
</evidence>
<dbReference type="Pfam" id="PF01128">
    <property type="entry name" value="IspD"/>
    <property type="match status" value="1"/>
</dbReference>
<keyword evidence="5" id="KW-1185">Reference proteome</keyword>
<dbReference type="FunFam" id="3.90.550.10:FF:000003">
    <property type="entry name" value="2-C-methyl-D-erythritol 4-phosphate cytidylyltransferase"/>
    <property type="match status" value="1"/>
</dbReference>
<comment type="similarity">
    <text evidence="3">Belongs to the IspD/TarI cytidylyltransferase family. IspD subfamily.</text>
</comment>
<dbReference type="PANTHER" id="PTHR32125:SF4">
    <property type="entry name" value="2-C-METHYL-D-ERYTHRITOL 4-PHOSPHATE CYTIDYLYLTRANSFERASE, CHLOROPLASTIC"/>
    <property type="match status" value="1"/>
</dbReference>
<dbReference type="SUPFAM" id="SSF53448">
    <property type="entry name" value="Nucleotide-diphospho-sugar transferases"/>
    <property type="match status" value="1"/>
</dbReference>
<evidence type="ECO:0000256" key="1">
    <source>
        <dbReference type="ARBA" id="ARBA00022679"/>
    </source>
</evidence>
<organism evidence="4 5">
    <name type="scientific">Draconibacterium aestuarii</name>
    <dbReference type="NCBI Taxonomy" id="2998507"/>
    <lineage>
        <taxon>Bacteria</taxon>
        <taxon>Pseudomonadati</taxon>
        <taxon>Bacteroidota</taxon>
        <taxon>Bacteroidia</taxon>
        <taxon>Marinilabiliales</taxon>
        <taxon>Prolixibacteraceae</taxon>
        <taxon>Draconibacterium</taxon>
    </lineage>
</organism>
<dbReference type="Gene3D" id="3.90.550.10">
    <property type="entry name" value="Spore Coat Polysaccharide Biosynthesis Protein SpsA, Chain A"/>
    <property type="match status" value="1"/>
</dbReference>
<feature type="site" description="Positions MEP for the nucleophilic attack" evidence="3">
    <location>
        <position position="206"/>
    </location>
</feature>
<dbReference type="InterPro" id="IPR050088">
    <property type="entry name" value="IspD/TarI_cytidylyltransf_bact"/>
</dbReference>
<dbReference type="InterPro" id="IPR029044">
    <property type="entry name" value="Nucleotide-diphossugar_trans"/>
</dbReference>
<dbReference type="Proteomes" id="UP001145087">
    <property type="component" value="Unassembled WGS sequence"/>
</dbReference>
<name>A0A9X3J6Q7_9BACT</name>
<keyword evidence="2 3" id="KW-0548">Nucleotidyltransferase</keyword>
<feature type="site" description="Transition state stabilizer" evidence="3">
    <location>
        <position position="16"/>
    </location>
</feature>
<dbReference type="EC" id="2.7.7.60" evidence="3"/>
<dbReference type="EMBL" id="JAPOHD010000029">
    <property type="protein sequence ID" value="MCY1721708.1"/>
    <property type="molecule type" value="Genomic_DNA"/>
</dbReference>
<protein>
    <recommendedName>
        <fullName evidence="3">2-C-methyl-D-erythritol 4-phosphate cytidylyltransferase</fullName>
        <ecNumber evidence="3">2.7.7.60</ecNumber>
    </recommendedName>
    <alternativeName>
        <fullName evidence="3">4-diphosphocytidyl-2C-methyl-D-erythritol synthase</fullName>
    </alternativeName>
    <alternativeName>
        <fullName evidence="3">MEP cytidylyltransferase</fullName>
        <shortName evidence="3">MCT</shortName>
    </alternativeName>
</protein>
<dbReference type="GO" id="GO:0019288">
    <property type="term" value="P:isopentenyl diphosphate biosynthetic process, methylerythritol 4-phosphate pathway"/>
    <property type="evidence" value="ECO:0007669"/>
    <property type="project" value="UniProtKB-UniRule"/>
</dbReference>
<dbReference type="NCBIfam" id="NF001186">
    <property type="entry name" value="PRK00155.2-3"/>
    <property type="match status" value="1"/>
</dbReference>
<dbReference type="RefSeq" id="WP_343334036.1">
    <property type="nucleotide sequence ID" value="NZ_JAPOHD010000029.1"/>
</dbReference>
<proteinExistence type="inferred from homology"/>
<comment type="catalytic activity">
    <reaction evidence="3">
        <text>2-C-methyl-D-erythritol 4-phosphate + CTP + H(+) = 4-CDP-2-C-methyl-D-erythritol + diphosphate</text>
        <dbReference type="Rhea" id="RHEA:13429"/>
        <dbReference type="ChEBI" id="CHEBI:15378"/>
        <dbReference type="ChEBI" id="CHEBI:33019"/>
        <dbReference type="ChEBI" id="CHEBI:37563"/>
        <dbReference type="ChEBI" id="CHEBI:57823"/>
        <dbReference type="ChEBI" id="CHEBI:58262"/>
        <dbReference type="EC" id="2.7.7.60"/>
    </reaction>
</comment>
<dbReference type="GO" id="GO:0050518">
    <property type="term" value="F:2-C-methyl-D-erythritol 4-phosphate cytidylyltransferase activity"/>
    <property type="evidence" value="ECO:0007669"/>
    <property type="project" value="UniProtKB-UniRule"/>
</dbReference>
<comment type="pathway">
    <text evidence="3">Isoprenoid biosynthesis; isopentenyl diphosphate biosynthesis via DXP pathway; isopentenyl diphosphate from 1-deoxy-D-xylulose 5-phosphate: step 2/6.</text>
</comment>
<accession>A0A9X3J6Q7</accession>
<dbReference type="AlphaFoldDB" id="A0A9X3J6Q7"/>
<dbReference type="InterPro" id="IPR001228">
    <property type="entry name" value="IspD"/>
</dbReference>
<keyword evidence="3" id="KW-0414">Isoprene biosynthesis</keyword>
<evidence type="ECO:0000313" key="4">
    <source>
        <dbReference type="EMBL" id="MCY1721708.1"/>
    </source>
</evidence>
<evidence type="ECO:0000313" key="5">
    <source>
        <dbReference type="Proteomes" id="UP001145087"/>
    </source>
</evidence>
<dbReference type="NCBIfam" id="TIGR00453">
    <property type="entry name" value="ispD"/>
    <property type="match status" value="1"/>
</dbReference>
<sequence length="223" mass="25543">MVKKFALIVAGGSGNRMKNSVPKQFLEINEKPLLMYTFEAFASFDPTIEFILVLPESQCSYWELLCKQHQFKYNYRLAFGGENRFQSVKNGLNLIDDDGIIFIHDGVRPLVSEQTLHNCYNTATSKGNALPVIPPSESIRYSFENKNNAVDRSKYFLVQTPQTFWVSEIKEAYNLASHENFTDDATVLENSGKTIHLVEGNRENIKITWPQDLFVARSFLFPQ</sequence>
<feature type="site" description="Positions MEP for the nucleophilic attack" evidence="3">
    <location>
        <position position="152"/>
    </location>
</feature>
<dbReference type="HAMAP" id="MF_00108">
    <property type="entry name" value="IspD"/>
    <property type="match status" value="1"/>
</dbReference>
<reference evidence="4" key="1">
    <citation type="submission" date="2022-11" db="EMBL/GenBank/DDBJ databases">
        <title>Marilongibacter aestuarii gen. nov., sp. nov., isolated from tidal flat sediment.</title>
        <authorList>
            <person name="Jiayan W."/>
        </authorList>
    </citation>
    <scope>NUCLEOTIDE SEQUENCE</scope>
    <source>
        <strain evidence="4">Z1-6</strain>
    </source>
</reference>
<gene>
    <name evidence="3" type="primary">ispD</name>
    <name evidence="4" type="ORF">OU798_15245</name>
</gene>
<dbReference type="PANTHER" id="PTHR32125">
    <property type="entry name" value="2-C-METHYL-D-ERYTHRITOL 4-PHOSPHATE CYTIDYLYLTRANSFERASE, CHLOROPLASTIC"/>
    <property type="match status" value="1"/>
</dbReference>
<comment type="function">
    <text evidence="3">Catalyzes the formation of 4-diphosphocytidyl-2-C-methyl-D-erythritol from CTP and 2-C-methyl-D-erythritol 4-phosphate (MEP).</text>
</comment>
<feature type="site" description="Transition state stabilizer" evidence="3">
    <location>
        <position position="23"/>
    </location>
</feature>
<dbReference type="InterPro" id="IPR034683">
    <property type="entry name" value="IspD/TarI"/>
</dbReference>
<evidence type="ECO:0000256" key="2">
    <source>
        <dbReference type="ARBA" id="ARBA00022695"/>
    </source>
</evidence>
<keyword evidence="1 3" id="KW-0808">Transferase</keyword>
<dbReference type="CDD" id="cd02516">
    <property type="entry name" value="CDP-ME_synthetase"/>
    <property type="match status" value="1"/>
</dbReference>
<comment type="caution">
    <text evidence="4">The sequence shown here is derived from an EMBL/GenBank/DDBJ whole genome shotgun (WGS) entry which is preliminary data.</text>
</comment>